<dbReference type="PANTHER" id="PTHR11455:SF9">
    <property type="entry name" value="CRYPTOCHROME CIRCADIAN CLOCK 5 ISOFORM X1"/>
    <property type="match status" value="1"/>
</dbReference>
<dbReference type="GO" id="GO:0000719">
    <property type="term" value="P:photoreactive repair"/>
    <property type="evidence" value="ECO:0007669"/>
    <property type="project" value="UniProtKB-ARBA"/>
</dbReference>
<dbReference type="InterPro" id="IPR036155">
    <property type="entry name" value="Crypto/Photolyase_N_sf"/>
</dbReference>
<evidence type="ECO:0000256" key="3">
    <source>
        <dbReference type="ARBA" id="ARBA00013149"/>
    </source>
</evidence>
<comment type="caution">
    <text evidence="16">The sequence shown here is derived from an EMBL/GenBank/DDBJ whole genome shotgun (WGS) entry which is preliminary data.</text>
</comment>
<evidence type="ECO:0000256" key="4">
    <source>
        <dbReference type="ARBA" id="ARBA00014046"/>
    </source>
</evidence>
<feature type="domain" description="Photolyase/cryptochrome alpha/beta" evidence="15">
    <location>
        <begin position="2"/>
        <end position="131"/>
    </location>
</feature>
<dbReference type="Pfam" id="PF00875">
    <property type="entry name" value="DNA_photolyase"/>
    <property type="match status" value="1"/>
</dbReference>
<feature type="site" description="Electron transfer via tryptophanyl radical" evidence="13">
    <location>
        <position position="310"/>
    </location>
</feature>
<comment type="catalytic activity">
    <reaction evidence="9">
        <text>cyclobutadipyrimidine (in DNA) = 2 pyrimidine residues (in DNA).</text>
        <dbReference type="EC" id="4.1.99.3"/>
    </reaction>
</comment>
<keyword evidence="6 12" id="KW-0274">FAD</keyword>
<name>A0A2P6M823_9GAMM</name>
<dbReference type="InterPro" id="IPR018394">
    <property type="entry name" value="DNA_photolyase_1_CS_C"/>
</dbReference>
<dbReference type="EC" id="4.1.99.3" evidence="3"/>
<dbReference type="PRINTS" id="PR00147">
    <property type="entry name" value="DNAPHOTLYASE"/>
</dbReference>
<comment type="function">
    <text evidence="10">Involved in repair of UV radiation-induced DNA damage. Catalyzes the light-dependent monomerization (300-600 nm) of cyclobutyl pyrimidine dimers (in cis-syn configuration), which are formed between adjacent bases on the same DNA strand upon exposure to ultraviolet radiation.</text>
</comment>
<dbReference type="GO" id="GO:0003677">
    <property type="term" value="F:DNA binding"/>
    <property type="evidence" value="ECO:0007669"/>
    <property type="project" value="TreeGrafter"/>
</dbReference>
<feature type="binding site" evidence="12">
    <location>
        <position position="227"/>
    </location>
    <ligand>
        <name>FAD</name>
        <dbReference type="ChEBI" id="CHEBI:57692"/>
    </ligand>
</feature>
<dbReference type="SUPFAM" id="SSF48173">
    <property type="entry name" value="Cryptochrome/photolyase FAD-binding domain"/>
    <property type="match status" value="1"/>
</dbReference>
<evidence type="ECO:0000256" key="8">
    <source>
        <dbReference type="ARBA" id="ARBA00031671"/>
    </source>
</evidence>
<comment type="cofactor">
    <cofactor evidence="1">
        <name>(6R)-5,10-methylene-5,6,7,8-tetrahydrofolate</name>
        <dbReference type="ChEBI" id="CHEBI:15636"/>
    </cofactor>
</comment>
<dbReference type="Pfam" id="PF03441">
    <property type="entry name" value="FAD_binding_7"/>
    <property type="match status" value="1"/>
</dbReference>
<dbReference type="OrthoDB" id="9772484at2"/>
<dbReference type="Gene3D" id="1.10.579.10">
    <property type="entry name" value="DNA Cyclobutane Dipyrimidine Photolyase, subunit A, domain 3"/>
    <property type="match status" value="1"/>
</dbReference>
<evidence type="ECO:0000313" key="16">
    <source>
        <dbReference type="EMBL" id="PRH82147.1"/>
    </source>
</evidence>
<dbReference type="Gene3D" id="3.40.50.620">
    <property type="entry name" value="HUPs"/>
    <property type="match status" value="1"/>
</dbReference>
<feature type="site" description="Electron transfer via tryptophanyl radical" evidence="13">
    <location>
        <position position="387"/>
    </location>
</feature>
<keyword evidence="16" id="KW-0456">Lyase</keyword>
<feature type="site" description="Electron transfer via tryptophanyl radical" evidence="13">
    <location>
        <position position="364"/>
    </location>
</feature>
<evidence type="ECO:0000256" key="11">
    <source>
        <dbReference type="ARBA" id="ARBA00083107"/>
    </source>
</evidence>
<dbReference type="FunFam" id="1.10.579.10:FF:000003">
    <property type="entry name" value="Deoxyribodipyrimidine photo-lyase"/>
    <property type="match status" value="1"/>
</dbReference>
<dbReference type="GO" id="GO:0009416">
    <property type="term" value="P:response to light stimulus"/>
    <property type="evidence" value="ECO:0007669"/>
    <property type="project" value="TreeGrafter"/>
</dbReference>
<gene>
    <name evidence="16" type="ORF">C6N40_08920</name>
</gene>
<comment type="cofactor">
    <cofactor evidence="12">
        <name>FAD</name>
        <dbReference type="ChEBI" id="CHEBI:57692"/>
    </cofactor>
    <text evidence="12">Binds 1 FAD per subunit.</text>
</comment>
<reference evidence="16 17" key="1">
    <citation type="submission" date="2018-03" db="EMBL/GenBank/DDBJ databases">
        <title>Arenimonas caeni sp. nov., isolated from activated sludge.</title>
        <authorList>
            <person name="Liu H."/>
        </authorList>
    </citation>
    <scope>NUCLEOTIDE SEQUENCE [LARGE SCALE GENOMIC DNA]</scope>
    <source>
        <strain evidence="17">z29</strain>
    </source>
</reference>
<dbReference type="EMBL" id="PVLF01000013">
    <property type="protein sequence ID" value="PRH82147.1"/>
    <property type="molecule type" value="Genomic_DNA"/>
</dbReference>
<feature type="binding site" evidence="12">
    <location>
        <begin position="377"/>
        <end position="379"/>
    </location>
    <ligand>
        <name>FAD</name>
        <dbReference type="ChEBI" id="CHEBI:57692"/>
    </ligand>
</feature>
<dbReference type="InterPro" id="IPR006050">
    <property type="entry name" value="DNA_photolyase_N"/>
</dbReference>
<comment type="similarity">
    <text evidence="2">Belongs to the DNA photolyase class-1 family.</text>
</comment>
<keyword evidence="17" id="KW-1185">Reference proteome</keyword>
<protein>
    <recommendedName>
        <fullName evidence="4">Deoxyribodipyrimidine photo-lyase</fullName>
        <ecNumber evidence="3">4.1.99.3</ecNumber>
    </recommendedName>
    <alternativeName>
        <fullName evidence="8">DNA photolyase</fullName>
    </alternativeName>
    <alternativeName>
        <fullName evidence="11">Photoreactivating enzyme</fullName>
    </alternativeName>
</protein>
<evidence type="ECO:0000256" key="6">
    <source>
        <dbReference type="ARBA" id="ARBA00022827"/>
    </source>
</evidence>
<dbReference type="InterPro" id="IPR036134">
    <property type="entry name" value="Crypto/Photolyase_FAD-like_sf"/>
</dbReference>
<feature type="binding site" evidence="12">
    <location>
        <position position="276"/>
    </location>
    <ligand>
        <name>FAD</name>
        <dbReference type="ChEBI" id="CHEBI:57692"/>
    </ligand>
</feature>
<dbReference type="Proteomes" id="UP000241736">
    <property type="component" value="Unassembled WGS sequence"/>
</dbReference>
<dbReference type="RefSeq" id="WP_106990672.1">
    <property type="nucleotide sequence ID" value="NZ_JAVEVW010000214.1"/>
</dbReference>
<dbReference type="InterPro" id="IPR002081">
    <property type="entry name" value="Cryptochrome/DNA_photolyase_1"/>
</dbReference>
<dbReference type="PROSITE" id="PS51645">
    <property type="entry name" value="PHR_CRY_ALPHA_BETA"/>
    <property type="match status" value="1"/>
</dbReference>
<evidence type="ECO:0000256" key="10">
    <source>
        <dbReference type="ARBA" id="ARBA00059220"/>
    </source>
</evidence>
<evidence type="ECO:0000256" key="13">
    <source>
        <dbReference type="PIRSR" id="PIRSR602081-2"/>
    </source>
</evidence>
<dbReference type="PROSITE" id="PS00691">
    <property type="entry name" value="DNA_PHOTOLYASES_1_2"/>
    <property type="match status" value="1"/>
</dbReference>
<keyword evidence="5 12" id="KW-0285">Flavoprotein</keyword>
<evidence type="ECO:0000256" key="1">
    <source>
        <dbReference type="ARBA" id="ARBA00001932"/>
    </source>
</evidence>
<evidence type="ECO:0000256" key="12">
    <source>
        <dbReference type="PIRSR" id="PIRSR602081-1"/>
    </source>
</evidence>
<dbReference type="InterPro" id="IPR005101">
    <property type="entry name" value="Cryptochr/Photolyase_FAD-bd"/>
</dbReference>
<dbReference type="PROSITE" id="PS00394">
    <property type="entry name" value="DNA_PHOTOLYASES_1_1"/>
    <property type="match status" value="1"/>
</dbReference>
<dbReference type="Gene3D" id="1.25.40.80">
    <property type="match status" value="1"/>
</dbReference>
<evidence type="ECO:0000313" key="17">
    <source>
        <dbReference type="Proteomes" id="UP000241736"/>
    </source>
</evidence>
<feature type="binding site" evidence="12">
    <location>
        <begin position="239"/>
        <end position="243"/>
    </location>
    <ligand>
        <name>FAD</name>
        <dbReference type="ChEBI" id="CHEBI:57692"/>
    </ligand>
</feature>
<dbReference type="PANTHER" id="PTHR11455">
    <property type="entry name" value="CRYPTOCHROME"/>
    <property type="match status" value="1"/>
</dbReference>
<comment type="similarity">
    <text evidence="14">Belongs to the DNA photolyase family.</text>
</comment>
<evidence type="ECO:0000259" key="15">
    <source>
        <dbReference type="PROSITE" id="PS51645"/>
    </source>
</evidence>
<dbReference type="AlphaFoldDB" id="A0A2P6M823"/>
<dbReference type="GO" id="GO:0003904">
    <property type="term" value="F:deoxyribodipyrimidine photo-lyase activity"/>
    <property type="evidence" value="ECO:0007669"/>
    <property type="project" value="UniProtKB-EC"/>
</dbReference>
<dbReference type="SUPFAM" id="SSF52425">
    <property type="entry name" value="Cryptochrome/photolyase, N-terminal domain"/>
    <property type="match status" value="1"/>
</dbReference>
<evidence type="ECO:0000256" key="7">
    <source>
        <dbReference type="ARBA" id="ARBA00022991"/>
    </source>
</evidence>
<organism evidence="16 17">
    <name type="scientific">Arenimonas caeni</name>
    <dbReference type="NCBI Taxonomy" id="2058085"/>
    <lineage>
        <taxon>Bacteria</taxon>
        <taxon>Pseudomonadati</taxon>
        <taxon>Pseudomonadota</taxon>
        <taxon>Gammaproteobacteria</taxon>
        <taxon>Lysobacterales</taxon>
        <taxon>Lysobacteraceae</taxon>
        <taxon>Arenimonas</taxon>
    </lineage>
</organism>
<keyword evidence="7 14" id="KW-0157">Chromophore</keyword>
<evidence type="ECO:0000256" key="2">
    <source>
        <dbReference type="ARBA" id="ARBA00005862"/>
    </source>
</evidence>
<dbReference type="InterPro" id="IPR014729">
    <property type="entry name" value="Rossmann-like_a/b/a_fold"/>
</dbReference>
<accession>A0A2P6M823</accession>
<evidence type="ECO:0000256" key="5">
    <source>
        <dbReference type="ARBA" id="ARBA00022630"/>
    </source>
</evidence>
<evidence type="ECO:0000256" key="9">
    <source>
        <dbReference type="ARBA" id="ARBA00033999"/>
    </source>
</evidence>
<sequence>MSHALVWFRRDLRLSDNPALQAALDAGHVPVPVYIHAPDEEAPWAPGAASRAWLRRSLQALDADLRARGSRLVIRRGDSLSEIEKLIAETRAEALHWNRLYEPASIARDTRIKQGLKSRGLVVESHNAALLAEPWTVQTGQGAPYRVFTPFWKNVRPRLSVLPVPAAPARLPAPPVDLLSFDADDLGLAPPANEPRWDEGFWAHWQPGEAGAAELLDAFLEGAAHGYKEQRNYPDRIATSKLSPHLHFGEVSPRAVVSAVLARDWPAAVKPDIEHFLSELGWREFSHHLLFHFPHTAQDNLNPRFEDFDWADPDPRLLEAWRRGRTGVPIVDAGMRELWATGWMHNRVRMVVASFLTKNLRCHWRHGADWFWDTLVDADLANNTQGWQWTAGTGADAAPYFRIFSPVAQAEKFDPAGKYVRRWVPELAKLPDSALSAPWEHADLLARLAPAYPRRPVVDLRASREAALAAYSGPKTRPPA</sequence>
<evidence type="ECO:0000256" key="14">
    <source>
        <dbReference type="RuleBase" id="RU004182"/>
    </source>
</evidence>
<dbReference type="GO" id="GO:0071949">
    <property type="term" value="F:FAD binding"/>
    <property type="evidence" value="ECO:0007669"/>
    <property type="project" value="TreeGrafter"/>
</dbReference>
<proteinExistence type="inferred from homology"/>